<keyword evidence="2" id="KW-1185">Reference proteome</keyword>
<reference evidence="1 2" key="1">
    <citation type="journal article" date="2019" name="Commun. Biol.">
        <title>The bagworm genome reveals a unique fibroin gene that provides high tensile strength.</title>
        <authorList>
            <person name="Kono N."/>
            <person name="Nakamura H."/>
            <person name="Ohtoshi R."/>
            <person name="Tomita M."/>
            <person name="Numata K."/>
            <person name="Arakawa K."/>
        </authorList>
    </citation>
    <scope>NUCLEOTIDE SEQUENCE [LARGE SCALE GENOMIC DNA]</scope>
</reference>
<dbReference type="EMBL" id="BGZK01000618">
    <property type="protein sequence ID" value="GBP53214.1"/>
    <property type="molecule type" value="Genomic_DNA"/>
</dbReference>
<proteinExistence type="predicted"/>
<name>A0A4C1WSX5_EUMVA</name>
<evidence type="ECO:0000313" key="2">
    <source>
        <dbReference type="Proteomes" id="UP000299102"/>
    </source>
</evidence>
<sequence length="87" mass="9295">MASLSAGSAARGGFLPRAVKLQTDLPTAADNALVTPLGWEASTDDGSNLLSSGPHDALPLKNCFQKRVCACKPPGFYVHYKYARSWK</sequence>
<evidence type="ECO:0000313" key="1">
    <source>
        <dbReference type="EMBL" id="GBP53214.1"/>
    </source>
</evidence>
<protein>
    <submittedName>
        <fullName evidence="1">Uncharacterized protein</fullName>
    </submittedName>
</protein>
<comment type="caution">
    <text evidence="1">The sequence shown here is derived from an EMBL/GenBank/DDBJ whole genome shotgun (WGS) entry which is preliminary data.</text>
</comment>
<dbReference type="AlphaFoldDB" id="A0A4C1WSX5"/>
<accession>A0A4C1WSX5</accession>
<gene>
    <name evidence="1" type="ORF">EVAR_8991_1</name>
</gene>
<dbReference type="Proteomes" id="UP000299102">
    <property type="component" value="Unassembled WGS sequence"/>
</dbReference>
<organism evidence="1 2">
    <name type="scientific">Eumeta variegata</name>
    <name type="common">Bagworm moth</name>
    <name type="synonym">Eumeta japonica</name>
    <dbReference type="NCBI Taxonomy" id="151549"/>
    <lineage>
        <taxon>Eukaryota</taxon>
        <taxon>Metazoa</taxon>
        <taxon>Ecdysozoa</taxon>
        <taxon>Arthropoda</taxon>
        <taxon>Hexapoda</taxon>
        <taxon>Insecta</taxon>
        <taxon>Pterygota</taxon>
        <taxon>Neoptera</taxon>
        <taxon>Endopterygota</taxon>
        <taxon>Lepidoptera</taxon>
        <taxon>Glossata</taxon>
        <taxon>Ditrysia</taxon>
        <taxon>Tineoidea</taxon>
        <taxon>Psychidae</taxon>
        <taxon>Oiketicinae</taxon>
        <taxon>Eumeta</taxon>
    </lineage>
</organism>